<protein>
    <recommendedName>
        <fullName evidence="1">SnoaL-like domain-containing protein</fullName>
    </recommendedName>
</protein>
<dbReference type="PANTHER" id="PTHR41252:SF1">
    <property type="entry name" value="BLR2505 PROTEIN"/>
    <property type="match status" value="1"/>
</dbReference>
<feature type="domain" description="SnoaL-like" evidence="1">
    <location>
        <begin position="35"/>
        <end position="138"/>
    </location>
</feature>
<dbReference type="AlphaFoldDB" id="A0A6H0SCS3"/>
<proteinExistence type="predicted"/>
<dbReference type="SUPFAM" id="SSF54427">
    <property type="entry name" value="NTF2-like"/>
    <property type="match status" value="1"/>
</dbReference>
<dbReference type="KEGG" id="mfre:EXE63_04485"/>
<dbReference type="Pfam" id="PF12680">
    <property type="entry name" value="SnoaL_2"/>
    <property type="match status" value="1"/>
</dbReference>
<dbReference type="Proteomes" id="UP000501849">
    <property type="component" value="Chromosome"/>
</dbReference>
<dbReference type="PANTHER" id="PTHR41252">
    <property type="entry name" value="BLR2505 PROTEIN"/>
    <property type="match status" value="1"/>
</dbReference>
<reference evidence="2 3" key="1">
    <citation type="submission" date="2019-04" db="EMBL/GenBank/DDBJ databases">
        <title>Draft, Whole-Genome Sequence of the Anthracene-degrading Mycobacterium frederiksbergense LB501T, Isolated from a Polycyclic Aromatic Hydrocarbon (PAH)-Contaminated Soil.</title>
        <authorList>
            <person name="Augelletti F."/>
        </authorList>
    </citation>
    <scope>NUCLEOTIDE SEQUENCE [LARGE SCALE GENOMIC DNA]</scope>
    <source>
        <strain evidence="2 3">LB 501T</strain>
    </source>
</reference>
<name>A0A6H0SCS3_9MYCO</name>
<gene>
    <name evidence="2" type="ORF">EXE63_04485</name>
</gene>
<keyword evidence="3" id="KW-1185">Reference proteome</keyword>
<organism evidence="2 3">
    <name type="scientific">Mycolicibacterium frederiksbergense</name>
    <dbReference type="NCBI Taxonomy" id="117567"/>
    <lineage>
        <taxon>Bacteria</taxon>
        <taxon>Bacillati</taxon>
        <taxon>Actinomycetota</taxon>
        <taxon>Actinomycetes</taxon>
        <taxon>Mycobacteriales</taxon>
        <taxon>Mycobacteriaceae</taxon>
        <taxon>Mycolicibacterium</taxon>
    </lineage>
</organism>
<evidence type="ECO:0000313" key="2">
    <source>
        <dbReference type="EMBL" id="QIV85104.1"/>
    </source>
</evidence>
<accession>A0A6H0SCS3</accession>
<evidence type="ECO:0000313" key="3">
    <source>
        <dbReference type="Proteomes" id="UP000501849"/>
    </source>
</evidence>
<evidence type="ECO:0000259" key="1">
    <source>
        <dbReference type="Pfam" id="PF12680"/>
    </source>
</evidence>
<dbReference type="InterPro" id="IPR032710">
    <property type="entry name" value="NTF2-like_dom_sf"/>
</dbReference>
<dbReference type="InterPro" id="IPR037401">
    <property type="entry name" value="SnoaL-like"/>
</dbReference>
<sequence>MVGALAATVLLGCTGAAENSARGGQQQRNADLVRDAFARGVSDEDSFYAILADDVEWTVARATGPAIYTSRSDFLRDGAGPIVSRLDGPIQAEVRELVTDSDVVVARWRGTATALDGRPYVNEYAWVMTMRDDRVVRVTAYLDLVALQELLDRVTPAA</sequence>
<dbReference type="EMBL" id="CP038799">
    <property type="protein sequence ID" value="QIV85104.1"/>
    <property type="molecule type" value="Genomic_DNA"/>
</dbReference>
<dbReference type="Gene3D" id="3.10.450.50">
    <property type="match status" value="1"/>
</dbReference>